<gene>
    <name evidence="7" type="ORF">Prum_042620</name>
</gene>
<dbReference type="AlphaFoldDB" id="A0A6V8L4Z0"/>
<dbReference type="EMBL" id="BLPG01000001">
    <property type="protein sequence ID" value="GFJ90620.1"/>
    <property type="molecule type" value="Genomic_DNA"/>
</dbReference>
<evidence type="ECO:0000313" key="7">
    <source>
        <dbReference type="EMBL" id="GFJ90620.1"/>
    </source>
</evidence>
<feature type="region of interest" description="Disordered" evidence="5">
    <location>
        <begin position="167"/>
        <end position="193"/>
    </location>
</feature>
<sequence length="193" mass="20648">MRPVRTAARALLSGIFVASGARALADPEQLVPRAKVVTDRVAPLLERVDPRIPTEARTLVQLNGAMQVAGGLLLATGHFTRAAAAVLAGTMVPTTLAGHPFWTYEDPAERRVHQVQFLKNLGLVGGLLFAAVDTRGVPACATGLVTLSAIGAARWGARSARCGATRELRSNRPQRHATCRDNRHESPELHTVR</sequence>
<evidence type="ECO:0000256" key="5">
    <source>
        <dbReference type="SAM" id="MobiDB-lite"/>
    </source>
</evidence>
<comment type="subcellular location">
    <subcellularLocation>
        <location evidence="1">Membrane</location>
        <topology evidence="1">Multi-pass membrane protein</topology>
    </subcellularLocation>
</comment>
<keyword evidence="2" id="KW-0812">Transmembrane</keyword>
<proteinExistence type="predicted"/>
<evidence type="ECO:0008006" key="9">
    <source>
        <dbReference type="Google" id="ProtNLM"/>
    </source>
</evidence>
<evidence type="ECO:0000313" key="8">
    <source>
        <dbReference type="Proteomes" id="UP000482960"/>
    </source>
</evidence>
<evidence type="ECO:0000256" key="1">
    <source>
        <dbReference type="ARBA" id="ARBA00004141"/>
    </source>
</evidence>
<keyword evidence="4" id="KW-0472">Membrane</keyword>
<feature type="chain" id="PRO_5028818739" description="DoxX family protein" evidence="6">
    <location>
        <begin position="26"/>
        <end position="193"/>
    </location>
</feature>
<evidence type="ECO:0000256" key="6">
    <source>
        <dbReference type="SAM" id="SignalP"/>
    </source>
</evidence>
<dbReference type="Pfam" id="PF07681">
    <property type="entry name" value="DoxX"/>
    <property type="match status" value="1"/>
</dbReference>
<keyword evidence="6" id="KW-0732">Signal</keyword>
<keyword evidence="8" id="KW-1185">Reference proteome</keyword>
<dbReference type="Proteomes" id="UP000482960">
    <property type="component" value="Unassembled WGS sequence"/>
</dbReference>
<comment type="caution">
    <text evidence="7">The sequence shown here is derived from an EMBL/GenBank/DDBJ whole genome shotgun (WGS) entry which is preliminary data.</text>
</comment>
<reference evidence="7 8" key="1">
    <citation type="submission" date="2020-03" db="EMBL/GenBank/DDBJ databases">
        <title>Whole genome shotgun sequence of Phytohabitans rumicis NBRC 108638.</title>
        <authorList>
            <person name="Komaki H."/>
            <person name="Tamura T."/>
        </authorList>
    </citation>
    <scope>NUCLEOTIDE SEQUENCE [LARGE SCALE GENOMIC DNA]</scope>
    <source>
        <strain evidence="7 8">NBRC 108638</strain>
    </source>
</reference>
<dbReference type="InterPro" id="IPR032808">
    <property type="entry name" value="DoxX"/>
</dbReference>
<protein>
    <recommendedName>
        <fullName evidence="9">DoxX family protein</fullName>
    </recommendedName>
</protein>
<evidence type="ECO:0000256" key="2">
    <source>
        <dbReference type="ARBA" id="ARBA00022692"/>
    </source>
</evidence>
<accession>A0A6V8L4Z0</accession>
<evidence type="ECO:0000256" key="3">
    <source>
        <dbReference type="ARBA" id="ARBA00022989"/>
    </source>
</evidence>
<evidence type="ECO:0000256" key="4">
    <source>
        <dbReference type="ARBA" id="ARBA00023136"/>
    </source>
</evidence>
<keyword evidence="3" id="KW-1133">Transmembrane helix</keyword>
<feature type="compositionally biased region" description="Basic and acidic residues" evidence="5">
    <location>
        <begin position="178"/>
        <end position="193"/>
    </location>
</feature>
<dbReference type="GO" id="GO:0016020">
    <property type="term" value="C:membrane"/>
    <property type="evidence" value="ECO:0007669"/>
    <property type="project" value="UniProtKB-SubCell"/>
</dbReference>
<reference evidence="7 8" key="2">
    <citation type="submission" date="2020-03" db="EMBL/GenBank/DDBJ databases">
        <authorList>
            <person name="Ichikawa N."/>
            <person name="Kimura A."/>
            <person name="Kitahashi Y."/>
            <person name="Uohara A."/>
        </authorList>
    </citation>
    <scope>NUCLEOTIDE SEQUENCE [LARGE SCALE GENOMIC DNA]</scope>
    <source>
        <strain evidence="7 8">NBRC 108638</strain>
    </source>
</reference>
<name>A0A6V8L4Z0_9ACTN</name>
<feature type="signal peptide" evidence="6">
    <location>
        <begin position="1"/>
        <end position="25"/>
    </location>
</feature>
<organism evidence="7 8">
    <name type="scientific">Phytohabitans rumicis</name>
    <dbReference type="NCBI Taxonomy" id="1076125"/>
    <lineage>
        <taxon>Bacteria</taxon>
        <taxon>Bacillati</taxon>
        <taxon>Actinomycetota</taxon>
        <taxon>Actinomycetes</taxon>
        <taxon>Micromonosporales</taxon>
        <taxon>Micromonosporaceae</taxon>
    </lineage>
</organism>